<evidence type="ECO:0000313" key="8">
    <source>
        <dbReference type="EMBL" id="GBC05914.1"/>
    </source>
</evidence>
<dbReference type="STRING" id="94130.A0A2Z6RT31"/>
<comment type="caution">
    <text evidence="8">The sequence shown here is derived from an EMBL/GenBank/DDBJ whole genome shotgun (WGS) entry which is preliminary data.</text>
</comment>
<dbReference type="AlphaFoldDB" id="A0A2Z6RT31"/>
<feature type="region of interest" description="Disordered" evidence="6">
    <location>
        <begin position="1"/>
        <end position="39"/>
    </location>
</feature>
<evidence type="ECO:0000256" key="4">
    <source>
        <dbReference type="ARBA" id="ARBA00022454"/>
    </source>
</evidence>
<evidence type="ECO:0000256" key="1">
    <source>
        <dbReference type="ARBA" id="ARBA00004123"/>
    </source>
</evidence>
<name>A0A2Z6RT31_9GLOM</name>
<feature type="region of interest" description="Disordered" evidence="6">
    <location>
        <begin position="99"/>
        <end position="157"/>
    </location>
</feature>
<evidence type="ECO:0000313" key="9">
    <source>
        <dbReference type="EMBL" id="GES86597.1"/>
    </source>
</evidence>
<accession>A0A2Z6RT31</accession>
<evidence type="ECO:0000256" key="2">
    <source>
        <dbReference type="ARBA" id="ARBA00004286"/>
    </source>
</evidence>
<reference evidence="8 10" key="1">
    <citation type="submission" date="2017-11" db="EMBL/GenBank/DDBJ databases">
        <title>The genome of Rhizophagus clarus HR1 reveals common genetic basis of auxotrophy among arbuscular mycorrhizal fungi.</title>
        <authorList>
            <person name="Kobayashi Y."/>
        </authorList>
    </citation>
    <scope>NUCLEOTIDE SEQUENCE [LARGE SCALE GENOMIC DNA]</scope>
    <source>
        <strain evidence="8 10">HR1</strain>
    </source>
</reference>
<dbReference type="GO" id="GO:0000776">
    <property type="term" value="C:kinetochore"/>
    <property type="evidence" value="ECO:0007669"/>
    <property type="project" value="InterPro"/>
</dbReference>
<protein>
    <submittedName>
        <fullName evidence="9">Centromere protein T</fullName>
    </submittedName>
</protein>
<dbReference type="GO" id="GO:0046982">
    <property type="term" value="F:protein heterodimerization activity"/>
    <property type="evidence" value="ECO:0007669"/>
    <property type="project" value="InterPro"/>
</dbReference>
<feature type="compositionally biased region" description="Polar residues" evidence="6">
    <location>
        <begin position="16"/>
        <end position="29"/>
    </location>
</feature>
<evidence type="ECO:0000256" key="3">
    <source>
        <dbReference type="ARBA" id="ARBA00010137"/>
    </source>
</evidence>
<comment type="similarity">
    <text evidence="3">Belongs to the CENP-T/CNN1 family.</text>
</comment>
<evidence type="ECO:0000256" key="5">
    <source>
        <dbReference type="ARBA" id="ARBA00023242"/>
    </source>
</evidence>
<dbReference type="Pfam" id="PF15511">
    <property type="entry name" value="CENP-T_C"/>
    <property type="match status" value="1"/>
</dbReference>
<feature type="domain" description="CENP-T/Histone H4 histone fold" evidence="7">
    <location>
        <begin position="498"/>
        <end position="591"/>
    </location>
</feature>
<dbReference type="EMBL" id="BEXD01004037">
    <property type="protein sequence ID" value="GBC05914.1"/>
    <property type="molecule type" value="Genomic_DNA"/>
</dbReference>
<dbReference type="CDD" id="cd22920">
    <property type="entry name" value="HFD_CENP-T"/>
    <property type="match status" value="1"/>
</dbReference>
<reference evidence="9" key="2">
    <citation type="submission" date="2019-10" db="EMBL/GenBank/DDBJ databases">
        <title>Conservation and host-specific expression of non-tandemly repeated heterogenous ribosome RNA gene in arbuscular mycorrhizal fungi.</title>
        <authorList>
            <person name="Maeda T."/>
            <person name="Kobayashi Y."/>
            <person name="Nakagawa T."/>
            <person name="Ezawa T."/>
            <person name="Yamaguchi K."/>
            <person name="Bino T."/>
            <person name="Nishimoto Y."/>
            <person name="Shigenobu S."/>
            <person name="Kawaguchi M."/>
        </authorList>
    </citation>
    <scope>NUCLEOTIDE SEQUENCE</scope>
    <source>
        <strain evidence="9">HR1</strain>
    </source>
</reference>
<dbReference type="InterPro" id="IPR035425">
    <property type="entry name" value="CENP-T/H4_C"/>
</dbReference>
<dbReference type="InterPro" id="IPR028255">
    <property type="entry name" value="CENP-T"/>
</dbReference>
<dbReference type="EMBL" id="BLAL01000160">
    <property type="protein sequence ID" value="GES86597.1"/>
    <property type="molecule type" value="Genomic_DNA"/>
</dbReference>
<gene>
    <name evidence="9" type="ORF">RCL2_001365000</name>
    <name evidence="8" type="ORF">RclHR1_00650033</name>
</gene>
<dbReference type="InterPro" id="IPR009072">
    <property type="entry name" value="Histone-fold"/>
</dbReference>
<dbReference type="PANTHER" id="PTHR46904">
    <property type="entry name" value="CENTROMERE PROTEIN T"/>
    <property type="match status" value="1"/>
</dbReference>
<proteinExistence type="inferred from homology"/>
<dbReference type="GO" id="GO:0003677">
    <property type="term" value="F:DNA binding"/>
    <property type="evidence" value="ECO:0007669"/>
    <property type="project" value="InterPro"/>
</dbReference>
<dbReference type="GO" id="GO:0000278">
    <property type="term" value="P:mitotic cell cycle"/>
    <property type="evidence" value="ECO:0007669"/>
    <property type="project" value="TreeGrafter"/>
</dbReference>
<keyword evidence="5" id="KW-0539">Nucleus</keyword>
<dbReference type="SUPFAM" id="SSF47113">
    <property type="entry name" value="Histone-fold"/>
    <property type="match status" value="1"/>
</dbReference>
<dbReference type="PANTHER" id="PTHR46904:SF1">
    <property type="entry name" value="CENTROMERE PROTEIN T"/>
    <property type="match status" value="1"/>
</dbReference>
<dbReference type="Gene3D" id="1.10.20.10">
    <property type="entry name" value="Histone, subunit A"/>
    <property type="match status" value="1"/>
</dbReference>
<keyword evidence="4" id="KW-0158">Chromosome</keyword>
<evidence type="ECO:0000259" key="7">
    <source>
        <dbReference type="Pfam" id="PF15511"/>
    </source>
</evidence>
<dbReference type="Proteomes" id="UP000615446">
    <property type="component" value="Unassembled WGS sequence"/>
</dbReference>
<dbReference type="GO" id="GO:0051382">
    <property type="term" value="P:kinetochore assembly"/>
    <property type="evidence" value="ECO:0007669"/>
    <property type="project" value="InterPro"/>
</dbReference>
<dbReference type="Proteomes" id="UP000247702">
    <property type="component" value="Unassembled WGS sequence"/>
</dbReference>
<sequence length="613" mass="70172">MDTSKTPQSKRKTRASLGTSIKRSVQTTRKGPGSTVKKRRVVAATQKNIARALNNEKLDSVDSKIDSSVYEGRITRARNASLNAARKETPSRMLRQLSKVLPKPSPERQTPRRNSIRMGTQRTPGSIRPTPNSTRWSTKRPNTKCKDSVSMKKQSPQDLLRQLTRAPGFIQEIPIRIEVSNIDSGEVESKQENNLENLVHIQNNNQIQQYINDDDDEPMDIETRLRDRIDCSEDEISNCLDQITETMEFTGEVITDRNDIGIEFNNQVKIQPPDEIFNRFGDQDFVGNVNNNEAVDAFNSPIASSSKLQEGNELDNFWLGKNLNDLNNLPFENNFNTLEINENSERRNRLLNELLRSSLDDQVENGLENYSSHDSLENQNNERVQQLFNPKKYDIENIISLDPLVNEAENEDNIQPEDNLEYDIHVPIINKNDLEIDDESSENNMKVIQNESEEISQDEAVNEPVFEFDSDQVNLEQELNNSQRNKRMRTSKSSGIAHLPNSLIKSLFSKFSSIKVSKEAMQLVFDGTQEYLEQISNDLNAYASHARREVIQEKDVLLLMRRQGLITEKSTFESLVEQYLPRELSDEICPYARAGNIVYPQKQLLGKGRKKAR</sequence>
<feature type="compositionally biased region" description="Polar residues" evidence="6">
    <location>
        <begin position="117"/>
        <end position="136"/>
    </location>
</feature>
<organism evidence="8 10">
    <name type="scientific">Rhizophagus clarus</name>
    <dbReference type="NCBI Taxonomy" id="94130"/>
    <lineage>
        <taxon>Eukaryota</taxon>
        <taxon>Fungi</taxon>
        <taxon>Fungi incertae sedis</taxon>
        <taxon>Mucoromycota</taxon>
        <taxon>Glomeromycotina</taxon>
        <taxon>Glomeromycetes</taxon>
        <taxon>Glomerales</taxon>
        <taxon>Glomeraceae</taxon>
        <taxon>Rhizophagus</taxon>
    </lineage>
</organism>
<keyword evidence="10" id="KW-1185">Reference proteome</keyword>
<evidence type="ECO:0000313" key="10">
    <source>
        <dbReference type="Proteomes" id="UP000247702"/>
    </source>
</evidence>
<dbReference type="GO" id="GO:0007059">
    <property type="term" value="P:chromosome segregation"/>
    <property type="evidence" value="ECO:0007669"/>
    <property type="project" value="TreeGrafter"/>
</dbReference>
<evidence type="ECO:0000256" key="6">
    <source>
        <dbReference type="SAM" id="MobiDB-lite"/>
    </source>
</evidence>
<comment type="subcellular location">
    <subcellularLocation>
        <location evidence="2">Chromosome</location>
    </subcellularLocation>
    <subcellularLocation>
        <location evidence="1">Nucleus</location>
    </subcellularLocation>
</comment>
<dbReference type="OrthoDB" id="10071681at2759"/>
<dbReference type="GO" id="GO:0005634">
    <property type="term" value="C:nucleus"/>
    <property type="evidence" value="ECO:0007669"/>
    <property type="project" value="UniProtKB-SubCell"/>
</dbReference>